<gene>
    <name evidence="1" type="ORF">CSKR_204085</name>
</gene>
<sequence>MMLTYFSSMPLRTKQHCCATRSDKSRGPFISKDVQRVRWRQGSPP</sequence>
<protein>
    <submittedName>
        <fullName evidence="1">Uncharacterized protein</fullName>
    </submittedName>
</protein>
<dbReference type="AlphaFoldDB" id="A0A8T1M818"/>
<organism evidence="1 2">
    <name type="scientific">Clonorchis sinensis</name>
    <name type="common">Chinese liver fluke</name>
    <dbReference type="NCBI Taxonomy" id="79923"/>
    <lineage>
        <taxon>Eukaryota</taxon>
        <taxon>Metazoa</taxon>
        <taxon>Spiralia</taxon>
        <taxon>Lophotrochozoa</taxon>
        <taxon>Platyhelminthes</taxon>
        <taxon>Trematoda</taxon>
        <taxon>Digenea</taxon>
        <taxon>Opisthorchiida</taxon>
        <taxon>Opisthorchiata</taxon>
        <taxon>Opisthorchiidae</taxon>
        <taxon>Clonorchis</taxon>
    </lineage>
</organism>
<reference evidence="1 2" key="2">
    <citation type="journal article" date="2021" name="Genomics">
        <title>High-quality reference genome for Clonorchis sinensis.</title>
        <authorList>
            <person name="Young N.D."/>
            <person name="Stroehlein A.J."/>
            <person name="Kinkar L."/>
            <person name="Wang T."/>
            <person name="Sohn W.M."/>
            <person name="Chang B.C.H."/>
            <person name="Kaur P."/>
            <person name="Weisz D."/>
            <person name="Dudchenko O."/>
            <person name="Aiden E.L."/>
            <person name="Korhonen P.K."/>
            <person name="Gasser R.B."/>
        </authorList>
    </citation>
    <scope>NUCLEOTIDE SEQUENCE [LARGE SCALE GENOMIC DNA]</scope>
    <source>
        <strain evidence="1">Cs-k2</strain>
    </source>
</reference>
<reference evidence="1 2" key="1">
    <citation type="journal article" date="2018" name="Biotechnol. Adv.">
        <title>Improved genomic resources and new bioinformatic workflow for the carcinogenic parasite Clonorchis sinensis: Biotechnological implications.</title>
        <authorList>
            <person name="Wang D."/>
            <person name="Korhonen P.K."/>
            <person name="Gasser R.B."/>
            <person name="Young N.D."/>
        </authorList>
    </citation>
    <scope>NUCLEOTIDE SEQUENCE [LARGE SCALE GENOMIC DNA]</scope>
    <source>
        <strain evidence="1">Cs-k2</strain>
    </source>
</reference>
<keyword evidence="2" id="KW-1185">Reference proteome</keyword>
<evidence type="ECO:0000313" key="2">
    <source>
        <dbReference type="Proteomes" id="UP000286415"/>
    </source>
</evidence>
<comment type="caution">
    <text evidence="1">The sequence shown here is derived from an EMBL/GenBank/DDBJ whole genome shotgun (WGS) entry which is preliminary data.</text>
</comment>
<accession>A0A8T1M818</accession>
<dbReference type="EMBL" id="NIRI02000056">
    <property type="protein sequence ID" value="KAG5445129.1"/>
    <property type="molecule type" value="Genomic_DNA"/>
</dbReference>
<name>A0A8T1M818_CLOSI</name>
<proteinExistence type="predicted"/>
<dbReference type="Proteomes" id="UP000286415">
    <property type="component" value="Unassembled WGS sequence"/>
</dbReference>
<evidence type="ECO:0000313" key="1">
    <source>
        <dbReference type="EMBL" id="KAG5445129.1"/>
    </source>
</evidence>